<dbReference type="Pfam" id="PF03279">
    <property type="entry name" value="Lip_A_acyltrans"/>
    <property type="match status" value="1"/>
</dbReference>
<sequence>MLATESSPVNLSSAVRQWAEGACVGALVRGAGWLPRRWACRFGILVAGLLALVSPRLRRVGQDNLALAFPELPEPARTRLLWGCIANLGRLFGEFSQLPKLHAGNIAELVEYEGFEHFAAARAQGRGVIFFTGHLGAWELSAYAHALYGHPLTVLVRPIDNPRIDALVRHYRTRSGNRILSKHRDLRSLVAGLRRGETVGILADVNVQPQHGIFCPFFGRPACTSPLVARLARRTGAVVIPGYMVWDARRARHRLIFEPPVDLARTTDEAHDIAENTARLTRRWEAVVRRYPDQWLWIHRRWKSQPASAVNPTAVPDGATFATLGRD</sequence>
<organism evidence="7 8">
    <name type="scientific">Chloracidobacterium validum</name>
    <dbReference type="NCBI Taxonomy" id="2821543"/>
    <lineage>
        <taxon>Bacteria</taxon>
        <taxon>Pseudomonadati</taxon>
        <taxon>Acidobacteriota</taxon>
        <taxon>Terriglobia</taxon>
        <taxon>Terriglobales</taxon>
        <taxon>Acidobacteriaceae</taxon>
        <taxon>Chloracidobacterium</taxon>
    </lineage>
</organism>
<dbReference type="RefSeq" id="WP_211429751.1">
    <property type="nucleotide sequence ID" value="NZ_CP072648.1"/>
</dbReference>
<evidence type="ECO:0000256" key="1">
    <source>
        <dbReference type="ARBA" id="ARBA00004533"/>
    </source>
</evidence>
<keyword evidence="8" id="KW-1185">Reference proteome</keyword>
<dbReference type="Proteomes" id="UP000676506">
    <property type="component" value="Chromosome 1"/>
</dbReference>
<dbReference type="PANTHER" id="PTHR30606:SF9">
    <property type="entry name" value="LIPID A BIOSYNTHESIS LAUROYLTRANSFERASE"/>
    <property type="match status" value="1"/>
</dbReference>
<dbReference type="GO" id="GO:0016746">
    <property type="term" value="F:acyltransferase activity"/>
    <property type="evidence" value="ECO:0007669"/>
    <property type="project" value="UniProtKB-KW"/>
</dbReference>
<protein>
    <submittedName>
        <fullName evidence="7">Lysophospholipid acyltransferase family protein</fullName>
    </submittedName>
</protein>
<reference evidence="7 8" key="1">
    <citation type="submission" date="2021-03" db="EMBL/GenBank/DDBJ databases">
        <title>Genomic and phenotypic characterization of Chloracidobacterium isolates provides evidence for multiple species.</title>
        <authorList>
            <person name="Saini M.K."/>
            <person name="Costas A.M.G."/>
            <person name="Tank M."/>
            <person name="Bryant D.A."/>
        </authorList>
    </citation>
    <scope>NUCLEOTIDE SEQUENCE [LARGE SCALE GENOMIC DNA]</scope>
    <source>
        <strain evidence="7 8">BV2-C</strain>
    </source>
</reference>
<keyword evidence="6 7" id="KW-0012">Acyltransferase</keyword>
<evidence type="ECO:0000256" key="4">
    <source>
        <dbReference type="ARBA" id="ARBA00022679"/>
    </source>
</evidence>
<keyword evidence="5" id="KW-0472">Membrane</keyword>
<gene>
    <name evidence="7" type="ORF">J8C06_05390</name>
</gene>
<evidence type="ECO:0000256" key="5">
    <source>
        <dbReference type="ARBA" id="ARBA00023136"/>
    </source>
</evidence>
<evidence type="ECO:0000256" key="2">
    <source>
        <dbReference type="ARBA" id="ARBA00022475"/>
    </source>
</evidence>
<accession>A0ABX8BCV9</accession>
<dbReference type="PANTHER" id="PTHR30606">
    <property type="entry name" value="LIPID A BIOSYNTHESIS LAUROYL ACYLTRANSFERASE"/>
    <property type="match status" value="1"/>
</dbReference>
<keyword evidence="2" id="KW-1003">Cell membrane</keyword>
<keyword evidence="4" id="KW-0808">Transferase</keyword>
<proteinExistence type="predicted"/>
<evidence type="ECO:0000256" key="3">
    <source>
        <dbReference type="ARBA" id="ARBA00022519"/>
    </source>
</evidence>
<evidence type="ECO:0000313" key="7">
    <source>
        <dbReference type="EMBL" id="QUW03861.1"/>
    </source>
</evidence>
<dbReference type="InterPro" id="IPR004960">
    <property type="entry name" value="LipA_acyltrans"/>
</dbReference>
<dbReference type="EMBL" id="CP072648">
    <property type="protein sequence ID" value="QUW03861.1"/>
    <property type="molecule type" value="Genomic_DNA"/>
</dbReference>
<dbReference type="CDD" id="cd07984">
    <property type="entry name" value="LPLAT_LABLAT-like"/>
    <property type="match status" value="1"/>
</dbReference>
<evidence type="ECO:0000313" key="8">
    <source>
        <dbReference type="Proteomes" id="UP000676506"/>
    </source>
</evidence>
<dbReference type="PIRSF" id="PIRSF026649">
    <property type="entry name" value="MsbB"/>
    <property type="match status" value="1"/>
</dbReference>
<keyword evidence="3" id="KW-0997">Cell inner membrane</keyword>
<name>A0ABX8BCV9_9BACT</name>
<comment type="subcellular location">
    <subcellularLocation>
        <location evidence="1">Cell inner membrane</location>
    </subcellularLocation>
</comment>
<evidence type="ECO:0000256" key="6">
    <source>
        <dbReference type="ARBA" id="ARBA00023315"/>
    </source>
</evidence>